<feature type="transmembrane region" description="Helical" evidence="1">
    <location>
        <begin position="119"/>
        <end position="146"/>
    </location>
</feature>
<accession>A0ABW0P6R5</accession>
<sequence>MSAFLSHATRSVLAHEIRLALRGVADMAGPKTALRPWRIAGVLAVVCTIIFGVSHLLLKSAGDLDPTDPRVQITLTINLAFLFVLMISAALDSAAYALYARGDYDLMFSAPLPPQSVLLIRALNVFGFTLAKAGLYGAPALILLSLQREPHWLAGLPLIMALALGATAIAIALTMGMVRLIGIRSTRVAAQIAAALAGLLVIVMVQWEAIFGPGPKDALVASYGANPQSVFWQWATLPARAVTGDVVALSAVVVGSALVAALIFAGLAESFVRNAVLAAGSAAPVPARPRRSRASFGRSPMAALMLKERRLILRDPWLLSQILMQCIFLMPFAVVTVYRVANGADDAAALVPVLIVLSGQIAGGLTWIAMSADDAAELALTAPLEPRLRARARFGAIGWLAVTFAALPLMLLLIVDSWAGLVSLLGVACAIACGILVNVWHQPRLARTGLIRRRMKSPISVTLIELLALTMVAVAVWPLLSGNYAATMLGAVLAAATMGVLHAARPRRAA</sequence>
<feature type="transmembrane region" description="Helical" evidence="1">
    <location>
        <begin position="246"/>
        <end position="267"/>
    </location>
</feature>
<proteinExistence type="predicted"/>
<feature type="transmembrane region" description="Helical" evidence="1">
    <location>
        <begin position="152"/>
        <end position="176"/>
    </location>
</feature>
<evidence type="ECO:0000256" key="1">
    <source>
        <dbReference type="SAM" id="Phobius"/>
    </source>
</evidence>
<feature type="transmembrane region" description="Helical" evidence="1">
    <location>
        <begin position="486"/>
        <end position="504"/>
    </location>
</feature>
<dbReference type="Proteomes" id="UP001596060">
    <property type="component" value="Unassembled WGS sequence"/>
</dbReference>
<dbReference type="RefSeq" id="WP_068074740.1">
    <property type="nucleotide sequence ID" value="NZ_JBHSLU010000082.1"/>
</dbReference>
<reference evidence="3" key="1">
    <citation type="journal article" date="2019" name="Int. J. Syst. Evol. Microbiol.">
        <title>The Global Catalogue of Microorganisms (GCM) 10K type strain sequencing project: providing services to taxonomists for standard genome sequencing and annotation.</title>
        <authorList>
            <consortium name="The Broad Institute Genomics Platform"/>
            <consortium name="The Broad Institute Genome Sequencing Center for Infectious Disease"/>
            <person name="Wu L."/>
            <person name="Ma J."/>
        </authorList>
    </citation>
    <scope>NUCLEOTIDE SEQUENCE [LARGE SCALE GENOMIC DNA]</scope>
    <source>
        <strain evidence="3">CCUG 43117</strain>
    </source>
</reference>
<evidence type="ECO:0000313" key="2">
    <source>
        <dbReference type="EMBL" id="MFC5508341.1"/>
    </source>
</evidence>
<feature type="transmembrane region" description="Helical" evidence="1">
    <location>
        <begin position="421"/>
        <end position="440"/>
    </location>
</feature>
<feature type="transmembrane region" description="Helical" evidence="1">
    <location>
        <begin position="37"/>
        <end position="57"/>
    </location>
</feature>
<feature type="transmembrane region" description="Helical" evidence="1">
    <location>
        <begin position="317"/>
        <end position="341"/>
    </location>
</feature>
<evidence type="ECO:0008006" key="4">
    <source>
        <dbReference type="Google" id="ProtNLM"/>
    </source>
</evidence>
<organism evidence="2 3">
    <name type="scientific">Bosea massiliensis</name>
    <dbReference type="NCBI Taxonomy" id="151419"/>
    <lineage>
        <taxon>Bacteria</taxon>
        <taxon>Pseudomonadati</taxon>
        <taxon>Pseudomonadota</taxon>
        <taxon>Alphaproteobacteria</taxon>
        <taxon>Hyphomicrobiales</taxon>
        <taxon>Boseaceae</taxon>
        <taxon>Bosea</taxon>
    </lineage>
</organism>
<feature type="transmembrane region" description="Helical" evidence="1">
    <location>
        <begin position="347"/>
        <end position="370"/>
    </location>
</feature>
<feature type="transmembrane region" description="Helical" evidence="1">
    <location>
        <begin position="188"/>
        <end position="207"/>
    </location>
</feature>
<keyword evidence="3" id="KW-1185">Reference proteome</keyword>
<feature type="transmembrane region" description="Helical" evidence="1">
    <location>
        <begin position="77"/>
        <end position="99"/>
    </location>
</feature>
<feature type="transmembrane region" description="Helical" evidence="1">
    <location>
        <begin position="461"/>
        <end position="480"/>
    </location>
</feature>
<name>A0ABW0P6R5_9HYPH</name>
<gene>
    <name evidence="2" type="ORF">ACFPN9_24150</name>
</gene>
<keyword evidence="1" id="KW-0812">Transmembrane</keyword>
<dbReference type="EMBL" id="JBHSLU010000082">
    <property type="protein sequence ID" value="MFC5508341.1"/>
    <property type="molecule type" value="Genomic_DNA"/>
</dbReference>
<evidence type="ECO:0000313" key="3">
    <source>
        <dbReference type="Proteomes" id="UP001596060"/>
    </source>
</evidence>
<protein>
    <recommendedName>
        <fullName evidence="4">ABC-2 type transport system permease protein</fullName>
    </recommendedName>
</protein>
<comment type="caution">
    <text evidence="2">The sequence shown here is derived from an EMBL/GenBank/DDBJ whole genome shotgun (WGS) entry which is preliminary data.</text>
</comment>
<feature type="transmembrane region" description="Helical" evidence="1">
    <location>
        <begin position="394"/>
        <end position="415"/>
    </location>
</feature>
<keyword evidence="1" id="KW-1133">Transmembrane helix</keyword>
<keyword evidence="1" id="KW-0472">Membrane</keyword>